<gene>
    <name evidence="2" type="ORF">DY000_02053232</name>
</gene>
<evidence type="ECO:0000313" key="3">
    <source>
        <dbReference type="Proteomes" id="UP000266723"/>
    </source>
</evidence>
<organism evidence="2 3">
    <name type="scientific">Brassica cretica</name>
    <name type="common">Mustard</name>
    <dbReference type="NCBI Taxonomy" id="69181"/>
    <lineage>
        <taxon>Eukaryota</taxon>
        <taxon>Viridiplantae</taxon>
        <taxon>Streptophyta</taxon>
        <taxon>Embryophyta</taxon>
        <taxon>Tracheophyta</taxon>
        <taxon>Spermatophyta</taxon>
        <taxon>Magnoliopsida</taxon>
        <taxon>eudicotyledons</taxon>
        <taxon>Gunneridae</taxon>
        <taxon>Pentapetalae</taxon>
        <taxon>rosids</taxon>
        <taxon>malvids</taxon>
        <taxon>Brassicales</taxon>
        <taxon>Brassicaceae</taxon>
        <taxon>Brassiceae</taxon>
        <taxon>Brassica</taxon>
    </lineage>
</organism>
<sequence>MPSSTRSNKESQLIFSPDPASLERTIRKEERSLLTDNNTSVSLYSAQPPSDQTPVPSTNSRSPLSIDNTKLPSTDTLHPTSIDIPSQTSIDTEPRDMVATLILVRNNNGDLHDQQGHLHNAVGQRIDAQGAAIPEPDATTTERSEVNERANPTQKPLPGELNRYAGQLAGELNHHAGQLAGELNRRVVALARRTQPPRRSARRRTEPSRGCVCRRVQPSCESAHPAGST</sequence>
<dbReference type="Proteomes" id="UP000266723">
    <property type="component" value="Unassembled WGS sequence"/>
</dbReference>
<keyword evidence="3" id="KW-1185">Reference proteome</keyword>
<comment type="caution">
    <text evidence="2">The sequence shown here is derived from an EMBL/GenBank/DDBJ whole genome shotgun (WGS) entry which is preliminary data.</text>
</comment>
<protein>
    <submittedName>
        <fullName evidence="2">Uncharacterized protein</fullName>
    </submittedName>
</protein>
<accession>A0ABQ7ADU6</accession>
<name>A0ABQ7ADU6_BRACR</name>
<feature type="region of interest" description="Disordered" evidence="1">
    <location>
        <begin position="136"/>
        <end position="159"/>
    </location>
</feature>
<reference evidence="2 3" key="1">
    <citation type="journal article" date="2020" name="BMC Genomics">
        <title>Intraspecific diversification of the crop wild relative Brassica cretica Lam. using demographic model selection.</title>
        <authorList>
            <person name="Kioukis A."/>
            <person name="Michalopoulou V.A."/>
            <person name="Briers L."/>
            <person name="Pirintsos S."/>
            <person name="Studholme D.J."/>
            <person name="Pavlidis P."/>
            <person name="Sarris P.F."/>
        </authorList>
    </citation>
    <scope>NUCLEOTIDE SEQUENCE [LARGE SCALE GENOMIC DNA]</scope>
    <source>
        <strain evidence="3">cv. PFS-1207/04</strain>
    </source>
</reference>
<proteinExistence type="predicted"/>
<feature type="compositionally biased region" description="Polar residues" evidence="1">
    <location>
        <begin position="1"/>
        <end position="14"/>
    </location>
</feature>
<feature type="compositionally biased region" description="Basic and acidic residues" evidence="1">
    <location>
        <begin position="24"/>
        <end position="33"/>
    </location>
</feature>
<feature type="compositionally biased region" description="Polar residues" evidence="1">
    <location>
        <begin position="34"/>
        <end position="89"/>
    </location>
</feature>
<feature type="region of interest" description="Disordered" evidence="1">
    <location>
        <begin position="191"/>
        <end position="210"/>
    </location>
</feature>
<evidence type="ECO:0000256" key="1">
    <source>
        <dbReference type="SAM" id="MobiDB-lite"/>
    </source>
</evidence>
<evidence type="ECO:0000313" key="2">
    <source>
        <dbReference type="EMBL" id="KAF3495893.1"/>
    </source>
</evidence>
<dbReference type="EMBL" id="QGKV02002055">
    <property type="protein sequence ID" value="KAF3495893.1"/>
    <property type="molecule type" value="Genomic_DNA"/>
</dbReference>
<feature type="region of interest" description="Disordered" evidence="1">
    <location>
        <begin position="1"/>
        <end position="89"/>
    </location>
</feature>